<reference evidence="1 2" key="1">
    <citation type="journal article" date="2012" name="Genome Biol.">
        <title>Genome and low-iron response of an oceanic diatom adapted to chronic iron limitation.</title>
        <authorList>
            <person name="Lommer M."/>
            <person name="Specht M."/>
            <person name="Roy A.S."/>
            <person name="Kraemer L."/>
            <person name="Andreson R."/>
            <person name="Gutowska M.A."/>
            <person name="Wolf J."/>
            <person name="Bergner S.V."/>
            <person name="Schilhabel M.B."/>
            <person name="Klostermeier U.C."/>
            <person name="Beiko R.G."/>
            <person name="Rosenstiel P."/>
            <person name="Hippler M."/>
            <person name="Laroche J."/>
        </authorList>
    </citation>
    <scope>NUCLEOTIDE SEQUENCE [LARGE SCALE GENOMIC DNA]</scope>
    <source>
        <strain evidence="1 2">CCMP1005</strain>
    </source>
</reference>
<evidence type="ECO:0008006" key="3">
    <source>
        <dbReference type="Google" id="ProtNLM"/>
    </source>
</evidence>
<evidence type="ECO:0000313" key="1">
    <source>
        <dbReference type="EMBL" id="EJK64055.1"/>
    </source>
</evidence>
<evidence type="ECO:0000313" key="2">
    <source>
        <dbReference type="Proteomes" id="UP000266841"/>
    </source>
</evidence>
<organism evidence="1 2">
    <name type="scientific">Thalassiosira oceanica</name>
    <name type="common">Marine diatom</name>
    <dbReference type="NCBI Taxonomy" id="159749"/>
    <lineage>
        <taxon>Eukaryota</taxon>
        <taxon>Sar</taxon>
        <taxon>Stramenopiles</taxon>
        <taxon>Ochrophyta</taxon>
        <taxon>Bacillariophyta</taxon>
        <taxon>Coscinodiscophyceae</taxon>
        <taxon>Thalassiosirophycidae</taxon>
        <taxon>Thalassiosirales</taxon>
        <taxon>Thalassiosiraceae</taxon>
        <taxon>Thalassiosira</taxon>
    </lineage>
</organism>
<name>K0SFA4_THAOC</name>
<accession>K0SFA4</accession>
<dbReference type="EMBL" id="AGNL01017698">
    <property type="protein sequence ID" value="EJK64055.1"/>
    <property type="molecule type" value="Genomic_DNA"/>
</dbReference>
<comment type="caution">
    <text evidence="1">The sequence shown here is derived from an EMBL/GenBank/DDBJ whole genome shotgun (WGS) entry which is preliminary data.</text>
</comment>
<sequence length="426" mass="47431">MLGLRGIPSRAQKTGRQYQMLLVAVSDRCRLAKLRLANLELSTVLIDAVGSRPRFLVAAVERIRALTASAIRITWARITQRSGTYSRRIDFACASLSPQVGPQAVRWPQGLALVVWENLLREALFLAVGKDVTLSPNSDEMEVAVGKHPGNRRPPPLPCWRVVENDGKLRFEQSSGLAGFTVACVDTLPASTPAPMHQASPFIPIGNTYVAFVDLVKAFDTADHKLLIEILVRYGAPPHLCKVIERMYTDLTVVLKIGKSVEEILQETAVLFLFLMNAFADSLEAIWESKGLEKVQAVRASDEDFENGIGILSEATRQNSSQTRQSFFSKKENAPALANEPFNGSIVQSVPVAENAPVEIHKPSWRERREASAERAKKKAELEKTRYFSLDLDQTQPIAVKDGFVTFTMHFKYLGSFISYNLRDEF</sequence>
<dbReference type="OrthoDB" id="167162at2759"/>
<dbReference type="AlphaFoldDB" id="K0SFA4"/>
<dbReference type="Proteomes" id="UP000266841">
    <property type="component" value="Unassembled WGS sequence"/>
</dbReference>
<gene>
    <name evidence="1" type="ORF">THAOC_15248</name>
</gene>
<proteinExistence type="predicted"/>
<protein>
    <recommendedName>
        <fullName evidence="3">Reverse transcriptase domain-containing protein</fullName>
    </recommendedName>
</protein>
<keyword evidence="2" id="KW-1185">Reference proteome</keyword>